<dbReference type="OrthoDB" id="9758509at2"/>
<comment type="caution">
    <text evidence="4">The sequence shown here is derived from an EMBL/GenBank/DDBJ whole genome shotgun (WGS) entry which is preliminary data.</text>
</comment>
<name>A0A563DWV1_9MICO</name>
<dbReference type="Gene3D" id="3.30.365.10">
    <property type="entry name" value="Aldehyde oxidase/xanthine dehydrogenase, molybdopterin binding domain"/>
    <property type="match status" value="4"/>
</dbReference>
<dbReference type="Gene3D" id="3.90.1170.50">
    <property type="entry name" value="Aldehyde oxidase/xanthine dehydrogenase, a/b hammerhead"/>
    <property type="match status" value="1"/>
</dbReference>
<dbReference type="InterPro" id="IPR008274">
    <property type="entry name" value="AldOxase/xan_DH_MoCoBD1"/>
</dbReference>
<dbReference type="EMBL" id="VCQV01000026">
    <property type="protein sequence ID" value="TWP34609.1"/>
    <property type="molecule type" value="Genomic_DNA"/>
</dbReference>
<organism evidence="4 5">
    <name type="scientific">Leekyejoonella antrihumi</name>
    <dbReference type="NCBI Taxonomy" id="1660198"/>
    <lineage>
        <taxon>Bacteria</taxon>
        <taxon>Bacillati</taxon>
        <taxon>Actinomycetota</taxon>
        <taxon>Actinomycetes</taxon>
        <taxon>Micrococcales</taxon>
        <taxon>Dermacoccaceae</taxon>
        <taxon>Leekyejoonella</taxon>
    </lineage>
</organism>
<evidence type="ECO:0000256" key="1">
    <source>
        <dbReference type="ARBA" id="ARBA00022505"/>
    </source>
</evidence>
<dbReference type="SMART" id="SM01008">
    <property type="entry name" value="Ald_Xan_dh_C"/>
    <property type="match status" value="1"/>
</dbReference>
<keyword evidence="5" id="KW-1185">Reference proteome</keyword>
<dbReference type="Pfam" id="PF20256">
    <property type="entry name" value="MoCoBD_2"/>
    <property type="match status" value="1"/>
</dbReference>
<evidence type="ECO:0000313" key="4">
    <source>
        <dbReference type="EMBL" id="TWP34609.1"/>
    </source>
</evidence>
<dbReference type="Pfam" id="PF01315">
    <property type="entry name" value="Ald_Xan_dh_C"/>
    <property type="match status" value="1"/>
</dbReference>
<evidence type="ECO:0000256" key="2">
    <source>
        <dbReference type="ARBA" id="ARBA00023002"/>
    </source>
</evidence>
<proteinExistence type="predicted"/>
<dbReference type="AlphaFoldDB" id="A0A563DWV1"/>
<sequence>MVHAAFVRSPLAHARITEIDAATAREAPGVLAVITGEEMAALVTPGGYGIAGLFGVDKPDYCALANDKVRHVGDPVAVVVAQTRALAEDACELVEVDYDDLPAVVTIDQALDPASSPIFEDLGSNVILPPSTKVFGDVEAAFARADRIVRARISQHRYQNVPMECRGIVASYDPTSQDFLIWSANQGVQPARQGLAARLGVPVEKVRVRAGDIGGSFGLKTGSSREDVAVAVAAKVLRRPVKWCEDRFEHMCSAGQARDERYDIEAAVMDDGEILGLRADMVVDSGSYPGMGAMVSGLAMEMLPNAYKIGALSFTASAVVTNKATYVAYRGPWASETFVRERLIDLVALELGKDPLEIRRRNVVGQDDHDAVMVTGRTLAGVTNRESIERAAQLIDVPAFRRRQARAREQHRYLGLGFASFIEPAPGPRRTPDEPLGVMGPEPMRMALADDGHLLVYTGQMPHGQSHQTTLAQVAADEFGVAFDQVEVVVGDTDVVPSSLTGGSLSATMAGGAAVVSARALRAKVIAVAELLLEASAEDLEIVDGAIAVRGISSSALPLAELVASARAPGRLPDDVDTTFEASETYDGGAGGWSGGTHAAIVEVDLTTGLVSFERYVVVEDCGDIINPAVVDGQIRGGVAQGIGAVLLERSAYDEDGQFLSATFMDYLLPTALSIPFIEIEHLPATRTDEIVNFRGVGEGGLIVSTPTVCNAIEDALAPFGARIYEEYCPPSRLLELAGVIPTA</sequence>
<gene>
    <name evidence="4" type="ORF">FGL98_16755</name>
</gene>
<keyword evidence="1" id="KW-0500">Molybdenum</keyword>
<reference evidence="4 5" key="2">
    <citation type="submission" date="2019-08" db="EMBL/GenBank/DDBJ databases">
        <title>Jejuicoccus antrihumi gen. nov., sp. nov., a new member of the family Dermacoccaceae isolated from a cave.</title>
        <authorList>
            <person name="Schumann P."/>
            <person name="Kim I.S."/>
        </authorList>
    </citation>
    <scope>NUCLEOTIDE SEQUENCE [LARGE SCALE GENOMIC DNA]</scope>
    <source>
        <strain evidence="4 5">C5-26</strain>
    </source>
</reference>
<accession>A0A563DWV1</accession>
<dbReference type="GO" id="GO:0016491">
    <property type="term" value="F:oxidoreductase activity"/>
    <property type="evidence" value="ECO:0007669"/>
    <property type="project" value="UniProtKB-KW"/>
</dbReference>
<dbReference type="Pfam" id="PF02738">
    <property type="entry name" value="MoCoBD_1"/>
    <property type="match status" value="1"/>
</dbReference>
<dbReference type="InterPro" id="IPR016208">
    <property type="entry name" value="Ald_Oxase/xanthine_DH-like"/>
</dbReference>
<protein>
    <submittedName>
        <fullName evidence="4">Xanthine dehydrogenase family protein</fullName>
    </submittedName>
</protein>
<evidence type="ECO:0000259" key="3">
    <source>
        <dbReference type="SMART" id="SM01008"/>
    </source>
</evidence>
<dbReference type="SUPFAM" id="SSF56003">
    <property type="entry name" value="Molybdenum cofactor-binding domain"/>
    <property type="match status" value="1"/>
</dbReference>
<dbReference type="SUPFAM" id="SSF54665">
    <property type="entry name" value="CO dehydrogenase molybdoprotein N-domain-like"/>
    <property type="match status" value="1"/>
</dbReference>
<dbReference type="GO" id="GO:0005506">
    <property type="term" value="F:iron ion binding"/>
    <property type="evidence" value="ECO:0007669"/>
    <property type="project" value="InterPro"/>
</dbReference>
<dbReference type="PANTHER" id="PTHR11908:SF132">
    <property type="entry name" value="ALDEHYDE OXIDASE 1-RELATED"/>
    <property type="match status" value="1"/>
</dbReference>
<dbReference type="InterPro" id="IPR000674">
    <property type="entry name" value="Ald_Oxase/Xan_DH_a/b"/>
</dbReference>
<reference evidence="4 5" key="1">
    <citation type="submission" date="2019-05" db="EMBL/GenBank/DDBJ databases">
        <authorList>
            <person name="Lee S.D."/>
        </authorList>
    </citation>
    <scope>NUCLEOTIDE SEQUENCE [LARGE SCALE GENOMIC DNA]</scope>
    <source>
        <strain evidence="4 5">C5-26</strain>
    </source>
</reference>
<dbReference type="InterPro" id="IPR036856">
    <property type="entry name" value="Ald_Oxase/Xan_DH_a/b_sf"/>
</dbReference>
<dbReference type="PANTHER" id="PTHR11908">
    <property type="entry name" value="XANTHINE DEHYDROGENASE"/>
    <property type="match status" value="1"/>
</dbReference>
<dbReference type="InterPro" id="IPR037165">
    <property type="entry name" value="AldOxase/xan_DH_Mopterin-bd_sf"/>
</dbReference>
<feature type="domain" description="Aldehyde oxidase/xanthine dehydrogenase a/b hammerhead" evidence="3">
    <location>
        <begin position="1"/>
        <end position="102"/>
    </location>
</feature>
<keyword evidence="2" id="KW-0560">Oxidoreductase</keyword>
<dbReference type="Proteomes" id="UP000320244">
    <property type="component" value="Unassembled WGS sequence"/>
</dbReference>
<evidence type="ECO:0000313" key="5">
    <source>
        <dbReference type="Proteomes" id="UP000320244"/>
    </source>
</evidence>
<dbReference type="InterPro" id="IPR046867">
    <property type="entry name" value="AldOxase/xan_DH_MoCoBD2"/>
</dbReference>